<name>J9EB71_WUCBA</name>
<organism evidence="2 3">
    <name type="scientific">Wuchereria bancrofti</name>
    <dbReference type="NCBI Taxonomy" id="6293"/>
    <lineage>
        <taxon>Eukaryota</taxon>
        <taxon>Metazoa</taxon>
        <taxon>Ecdysozoa</taxon>
        <taxon>Nematoda</taxon>
        <taxon>Chromadorea</taxon>
        <taxon>Rhabditida</taxon>
        <taxon>Spirurina</taxon>
        <taxon>Spiruromorpha</taxon>
        <taxon>Filarioidea</taxon>
        <taxon>Onchocercidae</taxon>
        <taxon>Wuchereria</taxon>
    </lineage>
</organism>
<dbReference type="Pfam" id="PF21528">
    <property type="entry name" value="CC2D1A-B_DM14"/>
    <property type="match status" value="1"/>
</dbReference>
<dbReference type="AlphaFoldDB" id="J9EB71"/>
<evidence type="ECO:0000313" key="3">
    <source>
        <dbReference type="Proteomes" id="UP000004810"/>
    </source>
</evidence>
<dbReference type="InterPro" id="IPR006608">
    <property type="entry name" value="CC2D1A/B_DM14"/>
</dbReference>
<protein>
    <recommendedName>
        <fullName evidence="1">DM14 domain-containing protein</fullName>
    </recommendedName>
</protein>
<gene>
    <name evidence="2" type="ORF">WUBG_16464</name>
</gene>
<accession>J9EB71</accession>
<evidence type="ECO:0000313" key="2">
    <source>
        <dbReference type="EMBL" id="EJW72629.1"/>
    </source>
</evidence>
<dbReference type="Proteomes" id="UP000004810">
    <property type="component" value="Unassembled WGS sequence"/>
</dbReference>
<proteinExistence type="predicted"/>
<feature type="domain" description="DM14" evidence="1">
    <location>
        <begin position="14"/>
        <end position="72"/>
    </location>
</feature>
<dbReference type="InterPro" id="IPR039725">
    <property type="entry name" value="CC2D1A/B"/>
</dbReference>
<feature type="domain" description="DM14" evidence="1">
    <location>
        <begin position="127"/>
        <end position="164"/>
    </location>
</feature>
<dbReference type="GO" id="GO:0001227">
    <property type="term" value="F:DNA-binding transcription repressor activity, RNA polymerase II-specific"/>
    <property type="evidence" value="ECO:0007669"/>
    <property type="project" value="InterPro"/>
</dbReference>
<dbReference type="PANTHER" id="PTHR13076:SF9">
    <property type="entry name" value="COILED-COIL AND C2 DOMAIN-CONTAINING PROTEIN 1-LIKE"/>
    <property type="match status" value="1"/>
</dbReference>
<dbReference type="PANTHER" id="PTHR13076">
    <property type="entry name" value="COILED-COIL AND C2 DOMAIN-CONTAINING PROTEIN 1-LIKE"/>
    <property type="match status" value="1"/>
</dbReference>
<sequence length="166" mass="18745">MQDEGIHPPPKAVLDALQQRMQKYKALCDQSRVENDNRKYRMNVRILKRYEDAIEACRSNKPVDTSGLPCPPGYPPLPPLGNMAATSTSDFFLGWNGDIAKTCARSRIICCTRSVNIRKQSRQKQQLDFLLQRQFQFKEAAIAAKKNGDVTTAKKFLLAAKVSPIF</sequence>
<dbReference type="SMART" id="SM00685">
    <property type="entry name" value="DM14"/>
    <property type="match status" value="2"/>
</dbReference>
<reference evidence="3" key="1">
    <citation type="submission" date="2012-08" db="EMBL/GenBank/DDBJ databases">
        <title>The Genome Sequence of Wuchereria bancrofti.</title>
        <authorList>
            <person name="Nutman T.B."/>
            <person name="Fink D.L."/>
            <person name="Russ C."/>
            <person name="Young S."/>
            <person name="Zeng Q."/>
            <person name="Koehrsen M."/>
            <person name="Alvarado L."/>
            <person name="Berlin A."/>
            <person name="Chapman S.B."/>
            <person name="Chen Z."/>
            <person name="Freedman E."/>
            <person name="Gellesch M."/>
            <person name="Goldberg J."/>
            <person name="Griggs A."/>
            <person name="Gujja S."/>
            <person name="Heilman E.R."/>
            <person name="Heiman D."/>
            <person name="Hepburn T."/>
            <person name="Howarth C."/>
            <person name="Jen D."/>
            <person name="Larson L."/>
            <person name="Lewis B."/>
            <person name="Mehta T."/>
            <person name="Park D."/>
            <person name="Pearson M."/>
            <person name="Roberts A."/>
            <person name="Saif S."/>
            <person name="Shea T."/>
            <person name="Shenoy N."/>
            <person name="Sisk P."/>
            <person name="Stolte C."/>
            <person name="Sykes S."/>
            <person name="Walk T."/>
            <person name="White J."/>
            <person name="Yandava C."/>
            <person name="Haas B."/>
            <person name="Henn M.R."/>
            <person name="Nusbaum C."/>
            <person name="Birren B."/>
        </authorList>
    </citation>
    <scope>NUCLEOTIDE SEQUENCE [LARGE SCALE GENOMIC DNA]</scope>
    <source>
        <strain evidence="3">NA</strain>
    </source>
</reference>
<comment type="caution">
    <text evidence="2">The sequence shown here is derived from an EMBL/GenBank/DDBJ whole genome shotgun (WGS) entry which is preliminary data.</text>
</comment>
<dbReference type="EMBL" id="ADBV01015755">
    <property type="protein sequence ID" value="EJW72629.1"/>
    <property type="molecule type" value="Genomic_DNA"/>
</dbReference>
<evidence type="ECO:0000259" key="1">
    <source>
        <dbReference type="SMART" id="SM00685"/>
    </source>
</evidence>